<name>A0A6G1JQL2_9PLEO</name>
<protein>
    <recommendedName>
        <fullName evidence="2">USP domain-containing protein</fullName>
    </recommendedName>
</protein>
<dbReference type="InterPro" id="IPR038765">
    <property type="entry name" value="Papain-like_cys_pep_sf"/>
</dbReference>
<dbReference type="GO" id="GO:0004843">
    <property type="term" value="F:cysteine-type deubiquitinase activity"/>
    <property type="evidence" value="ECO:0007669"/>
    <property type="project" value="InterPro"/>
</dbReference>
<feature type="signal peptide" evidence="1">
    <location>
        <begin position="1"/>
        <end position="17"/>
    </location>
</feature>
<evidence type="ECO:0000256" key="1">
    <source>
        <dbReference type="SAM" id="SignalP"/>
    </source>
</evidence>
<dbReference type="AlphaFoldDB" id="A0A6G1JQL2"/>
<keyword evidence="1" id="KW-0732">Signal</keyword>
<proteinExistence type="predicted"/>
<feature type="chain" id="PRO_5026279887" description="USP domain-containing protein" evidence="1">
    <location>
        <begin position="18"/>
        <end position="151"/>
    </location>
</feature>
<dbReference type="GO" id="GO:0016579">
    <property type="term" value="P:protein deubiquitination"/>
    <property type="evidence" value="ECO:0007669"/>
    <property type="project" value="InterPro"/>
</dbReference>
<evidence type="ECO:0000259" key="2">
    <source>
        <dbReference type="PROSITE" id="PS50235"/>
    </source>
</evidence>
<dbReference type="InterPro" id="IPR028889">
    <property type="entry name" value="USP"/>
</dbReference>
<accession>A0A6G1JQL2</accession>
<dbReference type="SUPFAM" id="SSF54001">
    <property type="entry name" value="Cysteine proteinases"/>
    <property type="match status" value="1"/>
</dbReference>
<sequence>MVLAAAPHILILRLCRWGIPGPADNGVATWPKQTKRFNTPRHVNLGRYQVYTDSTRDLNYSLHAVISHQGANPQAGRFLTVTRSPRACIKMNDYGVVRKATQAQMMARSQTWGRADAQGWELFPADPGYGALPLSPGEGSYLLYLLIYTRV</sequence>
<organism evidence="3 4">
    <name type="scientific">Pleomassaria siparia CBS 279.74</name>
    <dbReference type="NCBI Taxonomy" id="1314801"/>
    <lineage>
        <taxon>Eukaryota</taxon>
        <taxon>Fungi</taxon>
        <taxon>Dikarya</taxon>
        <taxon>Ascomycota</taxon>
        <taxon>Pezizomycotina</taxon>
        <taxon>Dothideomycetes</taxon>
        <taxon>Pleosporomycetidae</taxon>
        <taxon>Pleosporales</taxon>
        <taxon>Pleomassariaceae</taxon>
        <taxon>Pleomassaria</taxon>
    </lineage>
</organism>
<reference evidence="3" key="1">
    <citation type="journal article" date="2020" name="Stud. Mycol.">
        <title>101 Dothideomycetes genomes: a test case for predicting lifestyles and emergence of pathogens.</title>
        <authorList>
            <person name="Haridas S."/>
            <person name="Albert R."/>
            <person name="Binder M."/>
            <person name="Bloem J."/>
            <person name="Labutti K."/>
            <person name="Salamov A."/>
            <person name="Andreopoulos B."/>
            <person name="Baker S."/>
            <person name="Barry K."/>
            <person name="Bills G."/>
            <person name="Bluhm B."/>
            <person name="Cannon C."/>
            <person name="Castanera R."/>
            <person name="Culley D."/>
            <person name="Daum C."/>
            <person name="Ezra D."/>
            <person name="Gonzalez J."/>
            <person name="Henrissat B."/>
            <person name="Kuo A."/>
            <person name="Liang C."/>
            <person name="Lipzen A."/>
            <person name="Lutzoni F."/>
            <person name="Magnuson J."/>
            <person name="Mondo S."/>
            <person name="Nolan M."/>
            <person name="Ohm R."/>
            <person name="Pangilinan J."/>
            <person name="Park H.-J."/>
            <person name="Ramirez L."/>
            <person name="Alfaro M."/>
            <person name="Sun H."/>
            <person name="Tritt A."/>
            <person name="Yoshinaga Y."/>
            <person name="Zwiers L.-H."/>
            <person name="Turgeon B."/>
            <person name="Goodwin S."/>
            <person name="Spatafora J."/>
            <person name="Crous P."/>
            <person name="Grigoriev I."/>
        </authorList>
    </citation>
    <scope>NUCLEOTIDE SEQUENCE</scope>
    <source>
        <strain evidence="3">CBS 279.74</strain>
    </source>
</reference>
<dbReference type="Pfam" id="PF00443">
    <property type="entry name" value="UCH"/>
    <property type="match status" value="1"/>
</dbReference>
<dbReference type="PROSITE" id="PS50235">
    <property type="entry name" value="USP_3"/>
    <property type="match status" value="1"/>
</dbReference>
<gene>
    <name evidence="3" type="ORF">K504DRAFT_508955</name>
</gene>
<dbReference type="EMBL" id="MU005817">
    <property type="protein sequence ID" value="KAF2702511.1"/>
    <property type="molecule type" value="Genomic_DNA"/>
</dbReference>
<keyword evidence="4" id="KW-1185">Reference proteome</keyword>
<dbReference type="Proteomes" id="UP000799428">
    <property type="component" value="Unassembled WGS sequence"/>
</dbReference>
<dbReference type="Gene3D" id="3.90.70.10">
    <property type="entry name" value="Cysteine proteinases"/>
    <property type="match status" value="1"/>
</dbReference>
<evidence type="ECO:0000313" key="4">
    <source>
        <dbReference type="Proteomes" id="UP000799428"/>
    </source>
</evidence>
<dbReference type="InterPro" id="IPR001394">
    <property type="entry name" value="Peptidase_C19_UCH"/>
</dbReference>
<evidence type="ECO:0000313" key="3">
    <source>
        <dbReference type="EMBL" id="KAF2702511.1"/>
    </source>
</evidence>
<feature type="domain" description="USP" evidence="2">
    <location>
        <begin position="1"/>
        <end position="151"/>
    </location>
</feature>